<keyword evidence="4" id="KW-0489">Methyltransferase</keyword>
<sequence>MVGKRKQQELTTRQIAILDDLAKEVVVEPHLNIQIHKVFPKLSPIISNLQIMEAIENFVKQPNYESTYTELIPQLHHFLELKFSLLELKFNCDSDKIDEDSYNELKKDLEILKFSLLELKFNYDSDKIDSYNELKKELEISDVVKQSLKKYVIQFLRLLDPATGFKVETCTRYTGDNKMGVKICATKKWFEGEHMQYLVGTRATLKDQDLDFNSILYSSLRKEEYLWLGPAAFLNHDCEPNCKIEPKNGEEAIVVIRNIDIGEEITVLYGRSYFGENNKDCECITCERNLRGSFISQDHDSQNGQREMESQSYEGKLVHLRKRQNEAAQSKKRRGSTTALPPPKKTACASTESQLPKDNILSYPILSSPTAGHLEELFIPNFLSKEQIEEEHVEKFPSTSPSTKDQDNEISLTSPTIEQTLDKIPPTSPTTGGGKSENLPTTPTTEENFNENSITEDEAEKITPLIKPIGAFLSSTNPPLLPESTTVGPKLKESENKKEQIQDKNSTEDRTSYHRDSSVLPTSKNSSQQSSSVLPTQPQPSPAAEAPLPSPAAEAPLPSPAAEAPLPSPAAGAPLPSPAAGAPLPSQASQRSYISYNSYKFEKSLRGLPSPAAGAPLPSPAAGAPLPYLESSSAPPTKGVKRKKVEASKSNTDVQEKKRAKEQGKTAKKLETVVKKDQQNAEVFEYIRISEEKRNQFRFLREYKRQKPGDSCFYSLLFKDFLFFPEHKAQGLFQEMENADSPYKMEIYKILFSR</sequence>
<dbReference type="CDD" id="cd10524">
    <property type="entry name" value="SET_Suv4-20-like"/>
    <property type="match status" value="1"/>
</dbReference>
<evidence type="ECO:0000256" key="5">
    <source>
        <dbReference type="ARBA" id="ARBA00022679"/>
    </source>
</evidence>
<evidence type="ECO:0000256" key="6">
    <source>
        <dbReference type="ARBA" id="ARBA00022691"/>
    </source>
</evidence>
<keyword evidence="3" id="KW-0158">Chromosome</keyword>
<evidence type="ECO:0000313" key="11">
    <source>
        <dbReference type="EMBL" id="KAG8189321.1"/>
    </source>
</evidence>
<keyword evidence="7" id="KW-0156">Chromatin regulator</keyword>
<feature type="compositionally biased region" description="Low complexity" evidence="9">
    <location>
        <begin position="526"/>
        <end position="588"/>
    </location>
</feature>
<dbReference type="EMBL" id="JAFNEN010000217">
    <property type="protein sequence ID" value="KAG8189321.1"/>
    <property type="molecule type" value="Genomic_DNA"/>
</dbReference>
<feature type="region of interest" description="Disordered" evidence="9">
    <location>
        <begin position="605"/>
        <end position="667"/>
    </location>
</feature>
<dbReference type="GO" id="GO:0032259">
    <property type="term" value="P:methylation"/>
    <property type="evidence" value="ECO:0007669"/>
    <property type="project" value="UniProtKB-KW"/>
</dbReference>
<accession>A0AAV6UYA7</accession>
<gene>
    <name evidence="11" type="ORF">JTE90_021828</name>
</gene>
<dbReference type="PANTHER" id="PTHR12977">
    <property type="entry name" value="SUPPRESSOR OF VARIEGATION 4-20-RELATED"/>
    <property type="match status" value="1"/>
</dbReference>
<name>A0AAV6UYA7_9ARAC</name>
<comment type="subcellular location">
    <subcellularLocation>
        <location evidence="2">Chromosome</location>
    </subcellularLocation>
    <subcellularLocation>
        <location evidence="1">Nucleus</location>
    </subcellularLocation>
</comment>
<evidence type="ECO:0000256" key="2">
    <source>
        <dbReference type="ARBA" id="ARBA00004286"/>
    </source>
</evidence>
<feature type="compositionally biased region" description="Low complexity" evidence="9">
    <location>
        <begin position="607"/>
        <end position="627"/>
    </location>
</feature>
<feature type="compositionally biased region" description="Basic and acidic residues" evidence="9">
    <location>
        <begin position="654"/>
        <end position="667"/>
    </location>
</feature>
<dbReference type="PANTHER" id="PTHR12977:SF4">
    <property type="entry name" value="HISTONE-LYSINE N-METHYLTRANSFERASE KMT5B"/>
    <property type="match status" value="1"/>
</dbReference>
<evidence type="ECO:0000259" key="10">
    <source>
        <dbReference type="PROSITE" id="PS50280"/>
    </source>
</evidence>
<protein>
    <recommendedName>
        <fullName evidence="10">SET domain-containing protein</fullName>
    </recommendedName>
</protein>
<dbReference type="Pfam" id="PF00856">
    <property type="entry name" value="SET"/>
    <property type="match status" value="1"/>
</dbReference>
<evidence type="ECO:0000313" key="12">
    <source>
        <dbReference type="Proteomes" id="UP000827092"/>
    </source>
</evidence>
<feature type="compositionally biased region" description="Polar residues" evidence="9">
    <location>
        <begin position="473"/>
        <end position="487"/>
    </location>
</feature>
<keyword evidence="8" id="KW-0539">Nucleus</keyword>
<evidence type="ECO:0000256" key="4">
    <source>
        <dbReference type="ARBA" id="ARBA00022603"/>
    </source>
</evidence>
<evidence type="ECO:0000256" key="3">
    <source>
        <dbReference type="ARBA" id="ARBA00022454"/>
    </source>
</evidence>
<feature type="compositionally biased region" description="Basic and acidic residues" evidence="9">
    <location>
        <begin position="490"/>
        <end position="517"/>
    </location>
</feature>
<keyword evidence="12" id="KW-1185">Reference proteome</keyword>
<feature type="region of interest" description="Disordered" evidence="9">
    <location>
        <begin position="473"/>
        <end position="588"/>
    </location>
</feature>
<evidence type="ECO:0000256" key="9">
    <source>
        <dbReference type="SAM" id="MobiDB-lite"/>
    </source>
</evidence>
<dbReference type="GO" id="GO:0042799">
    <property type="term" value="F:histone H4K20 methyltransferase activity"/>
    <property type="evidence" value="ECO:0007669"/>
    <property type="project" value="TreeGrafter"/>
</dbReference>
<dbReference type="Gene3D" id="2.170.270.10">
    <property type="entry name" value="SET domain"/>
    <property type="match status" value="1"/>
</dbReference>
<dbReference type="GO" id="GO:0005634">
    <property type="term" value="C:nucleus"/>
    <property type="evidence" value="ECO:0007669"/>
    <property type="project" value="UniProtKB-SubCell"/>
</dbReference>
<feature type="domain" description="SET" evidence="10">
    <location>
        <begin position="167"/>
        <end position="270"/>
    </location>
</feature>
<feature type="compositionally biased region" description="Low complexity" evidence="9">
    <location>
        <begin position="437"/>
        <end position="452"/>
    </location>
</feature>
<comment type="caution">
    <text evidence="11">The sequence shown here is derived from an EMBL/GenBank/DDBJ whole genome shotgun (WGS) entry which is preliminary data.</text>
</comment>
<feature type="region of interest" description="Disordered" evidence="9">
    <location>
        <begin position="322"/>
        <end position="353"/>
    </location>
</feature>
<evidence type="ECO:0000256" key="8">
    <source>
        <dbReference type="ARBA" id="ARBA00023242"/>
    </source>
</evidence>
<dbReference type="AlphaFoldDB" id="A0AAV6UYA7"/>
<feature type="compositionally biased region" description="Polar residues" evidence="9">
    <location>
        <begin position="397"/>
        <end position="419"/>
    </location>
</feature>
<evidence type="ECO:0000256" key="7">
    <source>
        <dbReference type="ARBA" id="ARBA00022853"/>
    </source>
</evidence>
<dbReference type="PROSITE" id="PS50280">
    <property type="entry name" value="SET"/>
    <property type="match status" value="1"/>
</dbReference>
<dbReference type="InterPro" id="IPR001214">
    <property type="entry name" value="SET_dom"/>
</dbReference>
<proteinExistence type="predicted"/>
<dbReference type="InterPro" id="IPR039977">
    <property type="entry name" value="Suv4-20/Set9"/>
</dbReference>
<keyword evidence="5" id="KW-0808">Transferase</keyword>
<organism evidence="11 12">
    <name type="scientific">Oedothorax gibbosus</name>
    <dbReference type="NCBI Taxonomy" id="931172"/>
    <lineage>
        <taxon>Eukaryota</taxon>
        <taxon>Metazoa</taxon>
        <taxon>Ecdysozoa</taxon>
        <taxon>Arthropoda</taxon>
        <taxon>Chelicerata</taxon>
        <taxon>Arachnida</taxon>
        <taxon>Araneae</taxon>
        <taxon>Araneomorphae</taxon>
        <taxon>Entelegynae</taxon>
        <taxon>Araneoidea</taxon>
        <taxon>Linyphiidae</taxon>
        <taxon>Erigoninae</taxon>
        <taxon>Oedothorax</taxon>
    </lineage>
</organism>
<dbReference type="InterPro" id="IPR041938">
    <property type="entry name" value="Hist-Lys_N-MTase_N"/>
</dbReference>
<keyword evidence="6" id="KW-0949">S-adenosyl-L-methionine</keyword>
<evidence type="ECO:0000256" key="1">
    <source>
        <dbReference type="ARBA" id="ARBA00004123"/>
    </source>
</evidence>
<reference evidence="11 12" key="1">
    <citation type="journal article" date="2022" name="Nat. Ecol. Evol.">
        <title>A masculinizing supergene underlies an exaggerated male reproductive morph in a spider.</title>
        <authorList>
            <person name="Hendrickx F."/>
            <person name="De Corte Z."/>
            <person name="Sonet G."/>
            <person name="Van Belleghem S.M."/>
            <person name="Kostlbacher S."/>
            <person name="Vangestel C."/>
        </authorList>
    </citation>
    <scope>NUCLEOTIDE SEQUENCE [LARGE SCALE GENOMIC DNA]</scope>
    <source>
        <strain evidence="11">W744_W776</strain>
    </source>
</reference>
<dbReference type="Proteomes" id="UP000827092">
    <property type="component" value="Unassembled WGS sequence"/>
</dbReference>
<dbReference type="InterPro" id="IPR046341">
    <property type="entry name" value="SET_dom_sf"/>
</dbReference>
<dbReference type="SUPFAM" id="SSF82199">
    <property type="entry name" value="SET domain"/>
    <property type="match status" value="1"/>
</dbReference>
<dbReference type="GO" id="GO:0005694">
    <property type="term" value="C:chromosome"/>
    <property type="evidence" value="ECO:0007669"/>
    <property type="project" value="UniProtKB-SubCell"/>
</dbReference>
<dbReference type="Gene3D" id="1.10.10.1700">
    <property type="entry name" value="Histone-lysine N-methyltransferase"/>
    <property type="match status" value="1"/>
</dbReference>
<feature type="region of interest" description="Disordered" evidence="9">
    <location>
        <begin position="389"/>
        <end position="457"/>
    </location>
</feature>